<evidence type="ECO:0000259" key="1">
    <source>
        <dbReference type="Pfam" id="PF00350"/>
    </source>
</evidence>
<dbReference type="InterPro" id="IPR027417">
    <property type="entry name" value="P-loop_NTPase"/>
</dbReference>
<dbReference type="PANTHER" id="PTHR43681">
    <property type="entry name" value="TRANSMEMBRANE GTPASE FZO"/>
    <property type="match status" value="1"/>
</dbReference>
<sequence length="169" mass="17812">MSVAFESSHVTLAAVIADAAGVPSISAPALDAIRTKFSEHAFHLVVVGEFKRGKSTLINALLGADLLPTGVVPLTSVVTLLHYGDVASANVTFESGEIRGIPLEALADYVTERGNPDNIKRVREVAVAFPAAWLKGGIRLVDTPGVGSVHSHNSAVTSRYGVRPRYAQK</sequence>
<name>A0AB74UYQ6_9GAMM</name>
<dbReference type="Gene3D" id="3.40.50.300">
    <property type="entry name" value="P-loop containing nucleotide triphosphate hydrolases"/>
    <property type="match status" value="1"/>
</dbReference>
<dbReference type="EMBL" id="CP170721">
    <property type="protein sequence ID" value="XIA19894.1"/>
    <property type="molecule type" value="Genomic_DNA"/>
</dbReference>
<dbReference type="InterPro" id="IPR051943">
    <property type="entry name" value="TRAFAC_Dynamin-like_GTPase"/>
</dbReference>
<dbReference type="PANTHER" id="PTHR43681:SF1">
    <property type="entry name" value="SARCALUMENIN"/>
    <property type="match status" value="1"/>
</dbReference>
<proteinExistence type="predicted"/>
<accession>A0AB74UYQ6</accession>
<dbReference type="Pfam" id="PF00350">
    <property type="entry name" value="Dynamin_N"/>
    <property type="match status" value="1"/>
</dbReference>
<dbReference type="SUPFAM" id="SSF52540">
    <property type="entry name" value="P-loop containing nucleoside triphosphate hydrolases"/>
    <property type="match status" value="1"/>
</dbReference>
<dbReference type="InterPro" id="IPR045063">
    <property type="entry name" value="Dynamin_N"/>
</dbReference>
<reference evidence="2" key="1">
    <citation type="submission" date="2024-10" db="EMBL/GenBank/DDBJ databases">
        <authorList>
            <person name="Lesea H.P."/>
            <person name="Kuehl J.V."/>
            <person name="Chandonia J.-M."/>
        </authorList>
    </citation>
    <scope>NUCLEOTIDE SEQUENCE</scope>
    <source>
        <strain evidence="2">FW102-FHT14D07</strain>
    </source>
</reference>
<evidence type="ECO:0000313" key="2">
    <source>
        <dbReference type="EMBL" id="XIA19894.1"/>
    </source>
</evidence>
<feature type="domain" description="Dynamin N-terminal" evidence="1">
    <location>
        <begin position="44"/>
        <end position="160"/>
    </location>
</feature>
<organism evidence="2">
    <name type="scientific">Rhodanobacter sp. FW102-FHT14D07</name>
    <dbReference type="NCBI Taxonomy" id="3351462"/>
    <lineage>
        <taxon>Bacteria</taxon>
        <taxon>Pseudomonadati</taxon>
        <taxon>Pseudomonadota</taxon>
        <taxon>Gammaproteobacteria</taxon>
        <taxon>Lysobacterales</taxon>
        <taxon>Rhodanobacteraceae</taxon>
        <taxon>Rhodanobacter</taxon>
    </lineage>
</organism>
<dbReference type="RefSeq" id="WP_395118465.1">
    <property type="nucleotide sequence ID" value="NZ_CP170721.1"/>
</dbReference>
<gene>
    <name evidence="2" type="ORF">ACFYG5_07145</name>
</gene>
<protein>
    <submittedName>
        <fullName evidence="2">Dynamin family protein</fullName>
    </submittedName>
</protein>
<dbReference type="AlphaFoldDB" id="A0AB74UYQ6"/>